<name>A0A401IQY9_9LACO</name>
<feature type="transmembrane region" description="Helical" evidence="1">
    <location>
        <begin position="6"/>
        <end position="24"/>
    </location>
</feature>
<protein>
    <submittedName>
        <fullName evidence="2">Uncharacterized protein</fullName>
    </submittedName>
</protein>
<proteinExistence type="predicted"/>
<keyword evidence="1" id="KW-0812">Transmembrane</keyword>
<comment type="caution">
    <text evidence="2">The sequence shown here is derived from an EMBL/GenBank/DDBJ whole genome shotgun (WGS) entry which is preliminary data.</text>
</comment>
<evidence type="ECO:0000313" key="2">
    <source>
        <dbReference type="EMBL" id="GBG93925.1"/>
    </source>
</evidence>
<accession>A0A401IQY9</accession>
<sequence length="162" mass="18381">MKIWIVIGLICALVVGFFILQHIFHTRKIKAQQQYEHVVTRAFQAGLNQVQTPNFTGKDIDLAQVQVLHVAQVWGLNVVVYGYALPLDPDSLAVNEVIKIKSFLVEALNHYGAEENLPHADNTAPFVISDIWSREHTLHIEIAYVINASTEQYLHDIKKIDK</sequence>
<dbReference type="AlphaFoldDB" id="A0A401IQY9"/>
<dbReference type="Proteomes" id="UP000286848">
    <property type="component" value="Unassembled WGS sequence"/>
</dbReference>
<dbReference type="RefSeq" id="WP_124974871.1">
    <property type="nucleotide sequence ID" value="NZ_BFFP01000004.1"/>
</dbReference>
<dbReference type="EMBL" id="BFFP01000004">
    <property type="protein sequence ID" value="GBG93925.1"/>
    <property type="molecule type" value="Genomic_DNA"/>
</dbReference>
<organism evidence="2 3">
    <name type="scientific">Ligilactobacillus salitolerans</name>
    <dbReference type="NCBI Taxonomy" id="1808352"/>
    <lineage>
        <taxon>Bacteria</taxon>
        <taxon>Bacillati</taxon>
        <taxon>Bacillota</taxon>
        <taxon>Bacilli</taxon>
        <taxon>Lactobacillales</taxon>
        <taxon>Lactobacillaceae</taxon>
        <taxon>Ligilactobacillus</taxon>
    </lineage>
</organism>
<gene>
    <name evidence="2" type="ORF">LFYK43_03840</name>
</gene>
<dbReference type="OrthoDB" id="2146119at2"/>
<keyword evidence="3" id="KW-1185">Reference proteome</keyword>
<keyword evidence="1" id="KW-1133">Transmembrane helix</keyword>
<keyword evidence="1" id="KW-0472">Membrane</keyword>
<evidence type="ECO:0000313" key="3">
    <source>
        <dbReference type="Proteomes" id="UP000286848"/>
    </source>
</evidence>
<evidence type="ECO:0000256" key="1">
    <source>
        <dbReference type="SAM" id="Phobius"/>
    </source>
</evidence>
<reference evidence="2 3" key="1">
    <citation type="journal article" date="2019" name="Int. J. Syst. Evol. Microbiol.">
        <title>Lactobacillus salitolerans sp. nov., a novel lactic acid bacterium isolated from spent mushroom substrates.</title>
        <authorList>
            <person name="Tohno M."/>
            <person name="Tanizawa Y."/>
            <person name="Kojima Y."/>
            <person name="Sakamoto M."/>
            <person name="Nakamura Y."/>
            <person name="Ohkuma M."/>
            <person name="Kobayashi H."/>
        </authorList>
    </citation>
    <scope>NUCLEOTIDE SEQUENCE [LARGE SCALE GENOMIC DNA]</scope>
    <source>
        <strain evidence="2 3">YK43</strain>
    </source>
</reference>